<organism evidence="1 2">
    <name type="scientific">Portunus trituberculatus</name>
    <name type="common">Swimming crab</name>
    <name type="synonym">Neptunus trituberculatus</name>
    <dbReference type="NCBI Taxonomy" id="210409"/>
    <lineage>
        <taxon>Eukaryota</taxon>
        <taxon>Metazoa</taxon>
        <taxon>Ecdysozoa</taxon>
        <taxon>Arthropoda</taxon>
        <taxon>Crustacea</taxon>
        <taxon>Multicrustacea</taxon>
        <taxon>Malacostraca</taxon>
        <taxon>Eumalacostraca</taxon>
        <taxon>Eucarida</taxon>
        <taxon>Decapoda</taxon>
        <taxon>Pleocyemata</taxon>
        <taxon>Brachyura</taxon>
        <taxon>Eubrachyura</taxon>
        <taxon>Portunoidea</taxon>
        <taxon>Portunidae</taxon>
        <taxon>Portuninae</taxon>
        <taxon>Portunus</taxon>
    </lineage>
</organism>
<comment type="caution">
    <text evidence="1">The sequence shown here is derived from an EMBL/GenBank/DDBJ whole genome shotgun (WGS) entry which is preliminary data.</text>
</comment>
<protein>
    <submittedName>
        <fullName evidence="1">Uncharacterized protein</fullName>
    </submittedName>
</protein>
<name>A0A5B7H6U1_PORTR</name>
<dbReference type="AlphaFoldDB" id="A0A5B7H6U1"/>
<keyword evidence="2" id="KW-1185">Reference proteome</keyword>
<accession>A0A5B7H6U1</accession>
<sequence>MPETQVSERVQYCTVARWFCGIPVVDGPGFDH</sequence>
<dbReference type="Proteomes" id="UP000324222">
    <property type="component" value="Unassembled WGS sequence"/>
</dbReference>
<proteinExistence type="predicted"/>
<reference evidence="1 2" key="1">
    <citation type="submission" date="2019-05" db="EMBL/GenBank/DDBJ databases">
        <title>Another draft genome of Portunus trituberculatus and its Hox gene families provides insights of decapod evolution.</title>
        <authorList>
            <person name="Jeong J.-H."/>
            <person name="Song I."/>
            <person name="Kim S."/>
            <person name="Choi T."/>
            <person name="Kim D."/>
            <person name="Ryu S."/>
            <person name="Kim W."/>
        </authorList>
    </citation>
    <scope>NUCLEOTIDE SEQUENCE [LARGE SCALE GENOMIC DNA]</scope>
    <source>
        <tissue evidence="1">Muscle</tissue>
    </source>
</reference>
<evidence type="ECO:0000313" key="2">
    <source>
        <dbReference type="Proteomes" id="UP000324222"/>
    </source>
</evidence>
<dbReference type="EMBL" id="VSRR010023482">
    <property type="protein sequence ID" value="MPC65529.1"/>
    <property type="molecule type" value="Genomic_DNA"/>
</dbReference>
<gene>
    <name evidence="1" type="ORF">E2C01_059665</name>
</gene>
<evidence type="ECO:0000313" key="1">
    <source>
        <dbReference type="EMBL" id="MPC65529.1"/>
    </source>
</evidence>